<dbReference type="InParanoid" id="A9V966"/>
<organism evidence="2 3">
    <name type="scientific">Monosiga brevicollis</name>
    <name type="common">Choanoflagellate</name>
    <dbReference type="NCBI Taxonomy" id="81824"/>
    <lineage>
        <taxon>Eukaryota</taxon>
        <taxon>Choanoflagellata</taxon>
        <taxon>Craspedida</taxon>
        <taxon>Salpingoecidae</taxon>
        <taxon>Monosiga</taxon>
    </lineage>
</organism>
<dbReference type="EMBL" id="CH991569">
    <property type="protein sequence ID" value="EDQ86004.1"/>
    <property type="molecule type" value="Genomic_DNA"/>
</dbReference>
<accession>A9V966</accession>
<evidence type="ECO:0000313" key="2">
    <source>
        <dbReference type="EMBL" id="EDQ86004.1"/>
    </source>
</evidence>
<dbReference type="GeneID" id="5894523"/>
<feature type="compositionally biased region" description="Basic and acidic residues" evidence="1">
    <location>
        <begin position="41"/>
        <end position="58"/>
    </location>
</feature>
<name>A9V966_MONBE</name>
<dbReference type="KEGG" id="mbr:MONBRDRAFT_11411"/>
<evidence type="ECO:0000313" key="3">
    <source>
        <dbReference type="Proteomes" id="UP000001357"/>
    </source>
</evidence>
<reference evidence="2 3" key="1">
    <citation type="journal article" date="2008" name="Nature">
        <title>The genome of the choanoflagellate Monosiga brevicollis and the origin of metazoans.</title>
        <authorList>
            <consortium name="JGI Sequencing"/>
            <person name="King N."/>
            <person name="Westbrook M.J."/>
            <person name="Young S.L."/>
            <person name="Kuo A."/>
            <person name="Abedin M."/>
            <person name="Chapman J."/>
            <person name="Fairclough S."/>
            <person name="Hellsten U."/>
            <person name="Isogai Y."/>
            <person name="Letunic I."/>
            <person name="Marr M."/>
            <person name="Pincus D."/>
            <person name="Putnam N."/>
            <person name="Rokas A."/>
            <person name="Wright K.J."/>
            <person name="Zuzow R."/>
            <person name="Dirks W."/>
            <person name="Good M."/>
            <person name="Goodstein D."/>
            <person name="Lemons D."/>
            <person name="Li W."/>
            <person name="Lyons J.B."/>
            <person name="Morris A."/>
            <person name="Nichols S."/>
            <person name="Richter D.J."/>
            <person name="Salamov A."/>
            <person name="Bork P."/>
            <person name="Lim W.A."/>
            <person name="Manning G."/>
            <person name="Miller W.T."/>
            <person name="McGinnis W."/>
            <person name="Shapiro H."/>
            <person name="Tjian R."/>
            <person name="Grigoriev I.V."/>
            <person name="Rokhsar D."/>
        </authorList>
    </citation>
    <scope>NUCLEOTIDE SEQUENCE [LARGE SCALE GENOMIC DNA]</scope>
    <source>
        <strain evidence="3">MX1 / ATCC 50154</strain>
    </source>
</reference>
<evidence type="ECO:0000256" key="1">
    <source>
        <dbReference type="SAM" id="MobiDB-lite"/>
    </source>
</evidence>
<dbReference type="Proteomes" id="UP000001357">
    <property type="component" value="Unassembled WGS sequence"/>
</dbReference>
<feature type="compositionally biased region" description="Basic and acidic residues" evidence="1">
    <location>
        <begin position="1"/>
        <end position="23"/>
    </location>
</feature>
<gene>
    <name evidence="2" type="ORF">MONBRDRAFT_11411</name>
</gene>
<sequence length="111" mass="12826">MMMRESSKEVAPKIKRGIDRDTEPAQTRDPSEGSRHKRKESGRCKEGRENTARTVRKEAVPRPLSLTVTHYSSFFIRLRKKKQKKQKKQKKKKVFLSDNGIGASAFCFCNL</sequence>
<dbReference type="RefSeq" id="XP_001749198.1">
    <property type="nucleotide sequence ID" value="XM_001749146.1"/>
</dbReference>
<keyword evidence="3" id="KW-1185">Reference proteome</keyword>
<protein>
    <submittedName>
        <fullName evidence="2">Uncharacterized protein</fullName>
    </submittedName>
</protein>
<proteinExistence type="predicted"/>
<feature type="region of interest" description="Disordered" evidence="1">
    <location>
        <begin position="1"/>
        <end position="58"/>
    </location>
</feature>
<dbReference type="AlphaFoldDB" id="A9V966"/>